<comment type="caution">
    <text evidence="3">The sequence shown here is derived from an EMBL/GenBank/DDBJ whole genome shotgun (WGS) entry which is preliminary data.</text>
</comment>
<dbReference type="InterPro" id="IPR001387">
    <property type="entry name" value="Cro/C1-type_HTH"/>
</dbReference>
<dbReference type="Gene3D" id="1.10.260.40">
    <property type="entry name" value="lambda repressor-like DNA-binding domains"/>
    <property type="match status" value="1"/>
</dbReference>
<organism evidence="3 4">
    <name type="scientific">Nocardia aobensis</name>
    <dbReference type="NCBI Taxonomy" id="257277"/>
    <lineage>
        <taxon>Bacteria</taxon>
        <taxon>Bacillati</taxon>
        <taxon>Actinomycetota</taxon>
        <taxon>Actinomycetes</taxon>
        <taxon>Mycobacteriales</taxon>
        <taxon>Nocardiaceae</taxon>
        <taxon>Nocardia</taxon>
    </lineage>
</organism>
<reference evidence="3 4" key="1">
    <citation type="submission" date="2024-10" db="EMBL/GenBank/DDBJ databases">
        <title>The Natural Products Discovery Center: Release of the First 8490 Sequenced Strains for Exploring Actinobacteria Biosynthetic Diversity.</title>
        <authorList>
            <person name="Kalkreuter E."/>
            <person name="Kautsar S.A."/>
            <person name="Yang D."/>
            <person name="Bader C.D."/>
            <person name="Teijaro C.N."/>
            <person name="Fluegel L."/>
            <person name="Davis C.M."/>
            <person name="Simpson J.R."/>
            <person name="Lauterbach L."/>
            <person name="Steele A.D."/>
            <person name="Gui C."/>
            <person name="Meng S."/>
            <person name="Li G."/>
            <person name="Viehrig K."/>
            <person name="Ye F."/>
            <person name="Su P."/>
            <person name="Kiefer A.F."/>
            <person name="Nichols A."/>
            <person name="Cepeda A.J."/>
            <person name="Yan W."/>
            <person name="Fan B."/>
            <person name="Jiang Y."/>
            <person name="Adhikari A."/>
            <person name="Zheng C.-J."/>
            <person name="Schuster L."/>
            <person name="Cowan T.M."/>
            <person name="Smanski M.J."/>
            <person name="Chevrette M.G."/>
            <person name="De Carvalho L.P.S."/>
            <person name="Shen B."/>
        </authorList>
    </citation>
    <scope>NUCLEOTIDE SEQUENCE [LARGE SCALE GENOMIC DNA]</scope>
    <source>
        <strain evidence="3 4">NPDC004119</strain>
    </source>
</reference>
<feature type="domain" description="HTH cro/C1-type" evidence="2">
    <location>
        <begin position="49"/>
        <end position="90"/>
    </location>
</feature>
<name>A0ABW6P5E1_9NOCA</name>
<sequence length="124" mass="13259">MERGELRSAPGRFPNRSAPQHVNAPENGTRPTCVATSLEIRKSIGPTHTEVAEALETSQARVSKIERGEVSGIDTIQAYVSALGGSVDLVVTFGDRIGRSPETRPLALLNYFVWTASIRSPAAG</sequence>
<feature type="region of interest" description="Disordered" evidence="1">
    <location>
        <begin position="1"/>
        <end position="31"/>
    </location>
</feature>
<dbReference type="CDD" id="cd00093">
    <property type="entry name" value="HTH_XRE"/>
    <property type="match status" value="1"/>
</dbReference>
<evidence type="ECO:0000256" key="1">
    <source>
        <dbReference type="SAM" id="MobiDB-lite"/>
    </source>
</evidence>
<dbReference type="RefSeq" id="WP_387395604.1">
    <property type="nucleotide sequence ID" value="NZ_JBIAMT010000003.1"/>
</dbReference>
<proteinExistence type="predicted"/>
<dbReference type="Pfam" id="PF01381">
    <property type="entry name" value="HTH_3"/>
    <property type="match status" value="1"/>
</dbReference>
<dbReference type="Proteomes" id="UP001601442">
    <property type="component" value="Unassembled WGS sequence"/>
</dbReference>
<accession>A0ABW6P5E1</accession>
<protein>
    <submittedName>
        <fullName evidence="3">Helix-turn-helix domain-containing protein</fullName>
    </submittedName>
</protein>
<dbReference type="SUPFAM" id="SSF47413">
    <property type="entry name" value="lambda repressor-like DNA-binding domains"/>
    <property type="match status" value="1"/>
</dbReference>
<evidence type="ECO:0000259" key="2">
    <source>
        <dbReference type="PROSITE" id="PS50943"/>
    </source>
</evidence>
<dbReference type="EMBL" id="JBIAMT010000003">
    <property type="protein sequence ID" value="MFF0498324.1"/>
    <property type="molecule type" value="Genomic_DNA"/>
</dbReference>
<dbReference type="SMART" id="SM00530">
    <property type="entry name" value="HTH_XRE"/>
    <property type="match status" value="1"/>
</dbReference>
<evidence type="ECO:0000313" key="4">
    <source>
        <dbReference type="Proteomes" id="UP001601442"/>
    </source>
</evidence>
<dbReference type="PROSITE" id="PS50943">
    <property type="entry name" value="HTH_CROC1"/>
    <property type="match status" value="1"/>
</dbReference>
<gene>
    <name evidence="3" type="ORF">ACFYU5_18085</name>
</gene>
<keyword evidence="4" id="KW-1185">Reference proteome</keyword>
<dbReference type="InterPro" id="IPR010982">
    <property type="entry name" value="Lambda_DNA-bd_dom_sf"/>
</dbReference>
<evidence type="ECO:0000313" key="3">
    <source>
        <dbReference type="EMBL" id="MFF0498324.1"/>
    </source>
</evidence>